<evidence type="ECO:0000313" key="3">
    <source>
        <dbReference type="Proteomes" id="UP001146120"/>
    </source>
</evidence>
<organism evidence="2 3">
    <name type="scientific">Lagenidium giganteum</name>
    <dbReference type="NCBI Taxonomy" id="4803"/>
    <lineage>
        <taxon>Eukaryota</taxon>
        <taxon>Sar</taxon>
        <taxon>Stramenopiles</taxon>
        <taxon>Oomycota</taxon>
        <taxon>Peronosporomycetes</taxon>
        <taxon>Pythiales</taxon>
        <taxon>Pythiaceae</taxon>
    </lineage>
</organism>
<evidence type="ECO:0000256" key="1">
    <source>
        <dbReference type="SAM" id="MobiDB-lite"/>
    </source>
</evidence>
<reference evidence="2" key="2">
    <citation type="journal article" date="2023" name="Microbiol Resour">
        <title>Decontamination and Annotation of the Draft Genome Sequence of the Oomycete Lagenidium giganteum ARSEF 373.</title>
        <authorList>
            <person name="Morgan W.R."/>
            <person name="Tartar A."/>
        </authorList>
    </citation>
    <scope>NUCLEOTIDE SEQUENCE</scope>
    <source>
        <strain evidence="2">ARSEF 373</strain>
    </source>
</reference>
<keyword evidence="3" id="KW-1185">Reference proteome</keyword>
<feature type="region of interest" description="Disordered" evidence="1">
    <location>
        <begin position="1"/>
        <end position="20"/>
    </location>
</feature>
<proteinExistence type="predicted"/>
<accession>A0AAV2YEP9</accession>
<gene>
    <name evidence="2" type="ORF">N0F65_003448</name>
</gene>
<reference evidence="2" key="1">
    <citation type="submission" date="2022-11" db="EMBL/GenBank/DDBJ databases">
        <authorList>
            <person name="Morgan W.R."/>
            <person name="Tartar A."/>
        </authorList>
    </citation>
    <scope>NUCLEOTIDE SEQUENCE</scope>
    <source>
        <strain evidence="2">ARSEF 373</strain>
    </source>
</reference>
<dbReference type="EMBL" id="DAKRPA010000412">
    <property type="protein sequence ID" value="DAZ92635.1"/>
    <property type="molecule type" value="Genomic_DNA"/>
</dbReference>
<dbReference type="AlphaFoldDB" id="A0AAV2YEP9"/>
<protein>
    <submittedName>
        <fullName evidence="2">Uncharacterized protein</fullName>
    </submittedName>
</protein>
<dbReference type="Proteomes" id="UP001146120">
    <property type="component" value="Unassembled WGS sequence"/>
</dbReference>
<comment type="caution">
    <text evidence="2">The sequence shown here is derived from an EMBL/GenBank/DDBJ whole genome shotgun (WGS) entry which is preliminary data.</text>
</comment>
<name>A0AAV2YEP9_9STRA</name>
<sequence>MVKCTEPSEDGPANMYRHCG</sequence>
<evidence type="ECO:0000313" key="2">
    <source>
        <dbReference type="EMBL" id="DAZ92635.1"/>
    </source>
</evidence>